<reference evidence="2" key="1">
    <citation type="submission" date="2013-12" db="EMBL/GenBank/DDBJ databases">
        <title>The Genome Sequence of Aphanomyces invadans NJM9701.</title>
        <authorList>
            <consortium name="The Broad Institute Genomics Platform"/>
            <person name="Russ C."/>
            <person name="Tyler B."/>
            <person name="van West P."/>
            <person name="Dieguez-Uribeondo J."/>
            <person name="Young S.K."/>
            <person name="Zeng Q."/>
            <person name="Gargeya S."/>
            <person name="Fitzgerald M."/>
            <person name="Abouelleil A."/>
            <person name="Alvarado L."/>
            <person name="Chapman S.B."/>
            <person name="Gainer-Dewar J."/>
            <person name="Goldberg J."/>
            <person name="Griggs A."/>
            <person name="Gujja S."/>
            <person name="Hansen M."/>
            <person name="Howarth C."/>
            <person name="Imamovic A."/>
            <person name="Ireland A."/>
            <person name="Larimer J."/>
            <person name="McCowan C."/>
            <person name="Murphy C."/>
            <person name="Pearson M."/>
            <person name="Poon T.W."/>
            <person name="Priest M."/>
            <person name="Roberts A."/>
            <person name="Saif S."/>
            <person name="Shea T."/>
            <person name="Sykes S."/>
            <person name="Wortman J."/>
            <person name="Nusbaum C."/>
            <person name="Birren B."/>
        </authorList>
    </citation>
    <scope>NUCLEOTIDE SEQUENCE [LARGE SCALE GENOMIC DNA]</scope>
    <source>
        <strain evidence="2">NJM9701</strain>
    </source>
</reference>
<dbReference type="EMBL" id="KI913983">
    <property type="protein sequence ID" value="ETV94977.1"/>
    <property type="molecule type" value="Genomic_DNA"/>
</dbReference>
<feature type="signal peptide" evidence="1">
    <location>
        <begin position="1"/>
        <end position="16"/>
    </location>
</feature>
<gene>
    <name evidence="2" type="ORF">H310_11617</name>
</gene>
<evidence type="ECO:0000256" key="1">
    <source>
        <dbReference type="SAM" id="SignalP"/>
    </source>
</evidence>
<dbReference type="GeneID" id="20088667"/>
<feature type="chain" id="PRO_5001534501" evidence="1">
    <location>
        <begin position="17"/>
        <end position="251"/>
    </location>
</feature>
<evidence type="ECO:0000313" key="2">
    <source>
        <dbReference type="EMBL" id="ETV94977.1"/>
    </source>
</evidence>
<keyword evidence="1" id="KW-0732">Signal</keyword>
<proteinExistence type="predicted"/>
<organism evidence="2">
    <name type="scientific">Aphanomyces invadans</name>
    <dbReference type="NCBI Taxonomy" id="157072"/>
    <lineage>
        <taxon>Eukaryota</taxon>
        <taxon>Sar</taxon>
        <taxon>Stramenopiles</taxon>
        <taxon>Oomycota</taxon>
        <taxon>Saprolegniomycetes</taxon>
        <taxon>Saprolegniales</taxon>
        <taxon>Verrucalvaceae</taxon>
        <taxon>Aphanomyces</taxon>
    </lineage>
</organism>
<dbReference type="AlphaFoldDB" id="A0A024TNS5"/>
<dbReference type="RefSeq" id="XP_008876568.1">
    <property type="nucleotide sequence ID" value="XM_008878346.1"/>
</dbReference>
<protein>
    <submittedName>
        <fullName evidence="2">Uncharacterized protein</fullName>
    </submittedName>
</protein>
<dbReference type="VEuPathDB" id="FungiDB:H310_11617"/>
<name>A0A024TNS5_9STRA</name>
<accession>A0A024TNS5</accession>
<sequence>MKLIIALTVIAGAASATHNETSVSRQLQEAPPSFCLLTSYLRGVGTLTNCPKGEKGSVFEDQGLFCCLKEYGRGDGYPWKFDEALSRSGMFKRCEKDNGGRGKPRVLTLYNKLLEPGPANYEQFMALYQQQQMQANAQMELNQRLMAQRRATEHHDHGLPAAAASSIRQAEALEDIRRPPPTVQFPAAVGVQKFYGFQEVPKAPSFNGRTNVQKRRLMDQCEAYMREISLANAQHHVRKASSFREAMQNQN</sequence>